<keyword evidence="2" id="KW-0732">Signal</keyword>
<dbReference type="Gene3D" id="2.60.40.420">
    <property type="entry name" value="Cupredoxins - blue copper proteins"/>
    <property type="match status" value="1"/>
</dbReference>
<keyword evidence="5" id="KW-1185">Reference proteome</keyword>
<organism evidence="4 5">
    <name type="scientific">Kitasatospora herbaricolor</name>
    <dbReference type="NCBI Taxonomy" id="68217"/>
    <lineage>
        <taxon>Bacteria</taxon>
        <taxon>Bacillati</taxon>
        <taxon>Actinomycetota</taxon>
        <taxon>Actinomycetes</taxon>
        <taxon>Kitasatosporales</taxon>
        <taxon>Streptomycetaceae</taxon>
        <taxon>Kitasatospora</taxon>
    </lineage>
</organism>
<evidence type="ECO:0000313" key="4">
    <source>
        <dbReference type="EMBL" id="WUS56033.1"/>
    </source>
</evidence>
<reference evidence="4 5" key="1">
    <citation type="submission" date="2022-10" db="EMBL/GenBank/DDBJ databases">
        <title>The complete genomes of actinobacterial strains from the NBC collection.</title>
        <authorList>
            <person name="Joergensen T.S."/>
            <person name="Alvarez Arevalo M."/>
            <person name="Sterndorff E.B."/>
            <person name="Faurdal D."/>
            <person name="Vuksanovic O."/>
            <person name="Mourched A.-S."/>
            <person name="Charusanti P."/>
            <person name="Shaw S."/>
            <person name="Blin K."/>
            <person name="Weber T."/>
        </authorList>
    </citation>
    <scope>NUCLEOTIDE SEQUENCE [LARGE SCALE GENOMIC DNA]</scope>
    <source>
        <strain evidence="4 5">NBC_01247</strain>
    </source>
</reference>
<feature type="domain" description="EfeO-type cupredoxin-like" evidence="3">
    <location>
        <begin position="81"/>
        <end position="164"/>
    </location>
</feature>
<proteinExistence type="predicted"/>
<gene>
    <name evidence="4" type="ORF">OG469_11170</name>
</gene>
<dbReference type="PANTHER" id="PTHR36507:SF1">
    <property type="entry name" value="BLL1555 PROTEIN"/>
    <property type="match status" value="1"/>
</dbReference>
<evidence type="ECO:0000256" key="2">
    <source>
        <dbReference type="SAM" id="SignalP"/>
    </source>
</evidence>
<dbReference type="EMBL" id="CP108482">
    <property type="protein sequence ID" value="WUS56033.1"/>
    <property type="molecule type" value="Genomic_DNA"/>
</dbReference>
<accession>A0ABZ1W5C9</accession>
<dbReference type="Pfam" id="PF13473">
    <property type="entry name" value="Cupredoxin_1"/>
    <property type="match status" value="1"/>
</dbReference>
<dbReference type="InterPro" id="IPR028096">
    <property type="entry name" value="EfeO_Cupredoxin"/>
</dbReference>
<evidence type="ECO:0000259" key="3">
    <source>
        <dbReference type="Pfam" id="PF13473"/>
    </source>
</evidence>
<evidence type="ECO:0000256" key="1">
    <source>
        <dbReference type="SAM" id="MobiDB-lite"/>
    </source>
</evidence>
<dbReference type="RefSeq" id="WP_329499351.1">
    <property type="nucleotide sequence ID" value="NZ_CP108460.1"/>
</dbReference>
<evidence type="ECO:0000313" key="5">
    <source>
        <dbReference type="Proteomes" id="UP001432014"/>
    </source>
</evidence>
<dbReference type="PANTHER" id="PTHR36507">
    <property type="entry name" value="BLL1555 PROTEIN"/>
    <property type="match status" value="1"/>
</dbReference>
<protein>
    <submittedName>
        <fullName evidence="4">Cupredoxin domain-containing protein</fullName>
    </submittedName>
</protein>
<dbReference type="PROSITE" id="PS51257">
    <property type="entry name" value="PROKAR_LIPOPROTEIN"/>
    <property type="match status" value="1"/>
</dbReference>
<dbReference type="InterPro" id="IPR052721">
    <property type="entry name" value="ET_Amicyanin"/>
</dbReference>
<dbReference type="Proteomes" id="UP001432014">
    <property type="component" value="Chromosome"/>
</dbReference>
<feature type="chain" id="PRO_5047274937" evidence="2">
    <location>
        <begin position="31"/>
        <end position="165"/>
    </location>
</feature>
<name>A0ABZ1W5C9_9ACTN</name>
<dbReference type="InterPro" id="IPR008972">
    <property type="entry name" value="Cupredoxin"/>
</dbReference>
<feature type="signal peptide" evidence="2">
    <location>
        <begin position="1"/>
        <end position="30"/>
    </location>
</feature>
<feature type="region of interest" description="Disordered" evidence="1">
    <location>
        <begin position="27"/>
        <end position="80"/>
    </location>
</feature>
<dbReference type="SUPFAM" id="SSF49503">
    <property type="entry name" value="Cupredoxins"/>
    <property type="match status" value="1"/>
</dbReference>
<sequence length="165" mass="16249">MLPTNPRRWRTALTAVTVLALLGLTGCSSSKPSTPSTPAPATADTTPTTAGTPSPSAGSASPSASGSASGSASASPGGTPATAVTVTIKDFAFNPVGVTVAPGATVTVINQDSTAHTVTSVTDGLFDTGDIAGGQTTTFTAPTTPGEYRYICSIHPNMHGTLTVQ</sequence>